<dbReference type="AlphaFoldDB" id="A0A173LJM7"/>
<dbReference type="EMBL" id="CP015961">
    <property type="protein sequence ID" value="ANI91477.1"/>
    <property type="molecule type" value="Genomic_DNA"/>
</dbReference>
<evidence type="ECO:0000313" key="1">
    <source>
        <dbReference type="EMBL" id="ANI91477.1"/>
    </source>
</evidence>
<organism evidence="1 2">
    <name type="scientific">Dietzia timorensis</name>
    <dbReference type="NCBI Taxonomy" id="499555"/>
    <lineage>
        <taxon>Bacteria</taxon>
        <taxon>Bacillati</taxon>
        <taxon>Actinomycetota</taxon>
        <taxon>Actinomycetes</taxon>
        <taxon>Mycobacteriales</taxon>
        <taxon>Dietziaceae</taxon>
        <taxon>Dietzia</taxon>
    </lineage>
</organism>
<protein>
    <submittedName>
        <fullName evidence="1">Uncharacterized protein</fullName>
    </submittedName>
</protein>
<dbReference type="RefSeq" id="WP_067474508.1">
    <property type="nucleotide sequence ID" value="NZ_CP015961.1"/>
</dbReference>
<evidence type="ECO:0000313" key="2">
    <source>
        <dbReference type="Proteomes" id="UP000186104"/>
    </source>
</evidence>
<reference evidence="1 2" key="1">
    <citation type="submission" date="2016-06" db="EMBL/GenBank/DDBJ databases">
        <title>Complete genome sequence of a saline-alkali tolerant type strain Dietzia timorensis ID05-A0528T.</title>
        <authorList>
            <person name="Wu X."/>
        </authorList>
    </citation>
    <scope>NUCLEOTIDE SEQUENCE [LARGE SCALE GENOMIC DNA]</scope>
    <source>
        <strain evidence="1 2">ID05-A0528</strain>
    </source>
</reference>
<dbReference type="Proteomes" id="UP000186104">
    <property type="component" value="Chromosome"/>
</dbReference>
<proteinExistence type="predicted"/>
<gene>
    <name evidence="1" type="ORF">BJL86_0675</name>
</gene>
<sequence length="119" mass="12798">MWALTLDHVWSAFGASRARSMRRRLRAADRRIASLIDDARTTPHGSFELEPWRYPLPSTVLVELAAARGFVPESFGAEWELRERVRFVPGALGGGSAAHADVAVSGAATSGVIPGRGEG</sequence>
<dbReference type="STRING" id="499555.BJL86_0675"/>
<name>A0A173LJM7_9ACTN</name>
<dbReference type="KEGG" id="dtm:BJL86_0675"/>
<accession>A0A173LJM7</accession>
<keyword evidence="2" id="KW-1185">Reference proteome</keyword>